<evidence type="ECO:0000313" key="2">
    <source>
        <dbReference type="Proteomes" id="UP000056453"/>
    </source>
</evidence>
<proteinExistence type="predicted"/>
<organism evidence="1 2">
    <name type="scientific">Burkholderia ubonensis</name>
    <dbReference type="NCBI Taxonomy" id="101571"/>
    <lineage>
        <taxon>Bacteria</taxon>
        <taxon>Pseudomonadati</taxon>
        <taxon>Pseudomonadota</taxon>
        <taxon>Betaproteobacteria</taxon>
        <taxon>Burkholderiales</taxon>
        <taxon>Burkholderiaceae</taxon>
        <taxon>Burkholderia</taxon>
        <taxon>Burkholderia cepacia complex</taxon>
    </lineage>
</organism>
<dbReference type="AlphaFoldDB" id="A0AAW3MXE6"/>
<keyword evidence="2" id="KW-1185">Reference proteome</keyword>
<dbReference type="EMBL" id="LPBJ01000047">
    <property type="protein sequence ID" value="KVP97988.1"/>
    <property type="molecule type" value="Genomic_DNA"/>
</dbReference>
<reference evidence="1 2" key="1">
    <citation type="submission" date="2015-11" db="EMBL/GenBank/DDBJ databases">
        <title>Expanding the genomic diversity of Burkholderia species for the development of highly accurate diagnostics.</title>
        <authorList>
            <person name="Sahl J."/>
            <person name="Keim P."/>
            <person name="Wagner D."/>
        </authorList>
    </citation>
    <scope>NUCLEOTIDE SEQUENCE [LARGE SCALE GENOMIC DNA]</scope>
    <source>
        <strain evidence="1 2">MSMB1808WGS</strain>
    </source>
</reference>
<sequence>MAWMDEKMAATSLKEALKSLGQVRGTYQVLLVPPGQVQVSAFEADVLTPEGALVFGFLEFSAGYSPADLMKDSAQISLMASSIADVIKSKWTH</sequence>
<protein>
    <submittedName>
        <fullName evidence="1">Uncharacterized protein</fullName>
    </submittedName>
</protein>
<dbReference type="Proteomes" id="UP000056453">
    <property type="component" value="Unassembled WGS sequence"/>
</dbReference>
<evidence type="ECO:0000313" key="1">
    <source>
        <dbReference type="EMBL" id="KVP97988.1"/>
    </source>
</evidence>
<comment type="caution">
    <text evidence="1">The sequence shown here is derived from an EMBL/GenBank/DDBJ whole genome shotgun (WGS) entry which is preliminary data.</text>
</comment>
<accession>A0AAW3MXE6</accession>
<name>A0AAW3MXE6_9BURK</name>
<gene>
    <name evidence="1" type="ORF">WJ96_05300</name>
</gene>